<organism evidence="1 2">
    <name type="scientific">Leptospira wolffii</name>
    <dbReference type="NCBI Taxonomy" id="409998"/>
    <lineage>
        <taxon>Bacteria</taxon>
        <taxon>Pseudomonadati</taxon>
        <taxon>Spirochaetota</taxon>
        <taxon>Spirochaetia</taxon>
        <taxon>Leptospirales</taxon>
        <taxon>Leptospiraceae</taxon>
        <taxon>Leptospira</taxon>
    </lineage>
</organism>
<protein>
    <submittedName>
        <fullName evidence="1">Uncharacterized protein</fullName>
    </submittedName>
</protein>
<proteinExistence type="predicted"/>
<evidence type="ECO:0000313" key="2">
    <source>
        <dbReference type="Proteomes" id="UP000231912"/>
    </source>
</evidence>
<evidence type="ECO:0000313" key="1">
    <source>
        <dbReference type="EMBL" id="PJZ65279.1"/>
    </source>
</evidence>
<reference evidence="1 2" key="1">
    <citation type="submission" date="2017-07" db="EMBL/GenBank/DDBJ databases">
        <title>Leptospira spp. isolated from tropical soils.</title>
        <authorList>
            <person name="Thibeaux R."/>
            <person name="Iraola G."/>
            <person name="Ferres I."/>
            <person name="Bierque E."/>
            <person name="Girault D."/>
            <person name="Soupe-Gilbert M.-E."/>
            <person name="Picardeau M."/>
            <person name="Goarant C."/>
        </authorList>
    </citation>
    <scope>NUCLEOTIDE SEQUENCE [LARGE SCALE GENOMIC DNA]</scope>
    <source>
        <strain evidence="1 2">FH2-C-A2</strain>
    </source>
</reference>
<name>A0A2M9ZA15_9LEPT</name>
<gene>
    <name evidence="1" type="ORF">CH371_12835</name>
</gene>
<accession>A0A2M9ZA15</accession>
<dbReference type="EMBL" id="NPDT01000005">
    <property type="protein sequence ID" value="PJZ65279.1"/>
    <property type="molecule type" value="Genomic_DNA"/>
</dbReference>
<dbReference type="Proteomes" id="UP000231912">
    <property type="component" value="Unassembled WGS sequence"/>
</dbReference>
<comment type="caution">
    <text evidence="1">The sequence shown here is derived from an EMBL/GenBank/DDBJ whole genome shotgun (WGS) entry which is preliminary data.</text>
</comment>
<sequence>MLRRTLSTMSWTQLLITFLFTIHCGMASTLAGGAGGGVSVTTATINLSVSKLKSNVDGLNLGTVNVTILPAL</sequence>
<dbReference type="AlphaFoldDB" id="A0A2M9ZA15"/>